<keyword evidence="3" id="KW-1185">Reference proteome</keyword>
<organism evidence="2 3">
    <name type="scientific">Aegilops tauschii subsp. strangulata</name>
    <name type="common">Goatgrass</name>
    <dbReference type="NCBI Taxonomy" id="200361"/>
    <lineage>
        <taxon>Eukaryota</taxon>
        <taxon>Viridiplantae</taxon>
        <taxon>Streptophyta</taxon>
        <taxon>Embryophyta</taxon>
        <taxon>Tracheophyta</taxon>
        <taxon>Spermatophyta</taxon>
        <taxon>Magnoliopsida</taxon>
        <taxon>Liliopsida</taxon>
        <taxon>Poales</taxon>
        <taxon>Poaceae</taxon>
        <taxon>BOP clade</taxon>
        <taxon>Pooideae</taxon>
        <taxon>Triticodae</taxon>
        <taxon>Triticeae</taxon>
        <taxon>Triticinae</taxon>
        <taxon>Aegilops</taxon>
    </lineage>
</organism>
<reference evidence="3" key="2">
    <citation type="journal article" date="2017" name="Nat. Plants">
        <title>The Aegilops tauschii genome reveals multiple impacts of transposons.</title>
        <authorList>
            <person name="Zhao G."/>
            <person name="Zou C."/>
            <person name="Li K."/>
            <person name="Wang K."/>
            <person name="Li T."/>
            <person name="Gao L."/>
            <person name="Zhang X."/>
            <person name="Wang H."/>
            <person name="Yang Z."/>
            <person name="Liu X."/>
            <person name="Jiang W."/>
            <person name="Mao L."/>
            <person name="Kong X."/>
            <person name="Jiao Y."/>
            <person name="Jia J."/>
        </authorList>
    </citation>
    <scope>NUCLEOTIDE SEQUENCE [LARGE SCALE GENOMIC DNA]</scope>
    <source>
        <strain evidence="3">cv. AL8/78</strain>
    </source>
</reference>
<reference evidence="2" key="5">
    <citation type="journal article" date="2021" name="G3 (Bethesda)">
        <title>Aegilops tauschii genome assembly Aet v5.0 features greater sequence contiguity and improved annotation.</title>
        <authorList>
            <person name="Wang L."/>
            <person name="Zhu T."/>
            <person name="Rodriguez J.C."/>
            <person name="Deal K.R."/>
            <person name="Dubcovsky J."/>
            <person name="McGuire P.E."/>
            <person name="Lux T."/>
            <person name="Spannagl M."/>
            <person name="Mayer K.F.X."/>
            <person name="Baldrich P."/>
            <person name="Meyers B.C."/>
            <person name="Huo N."/>
            <person name="Gu Y.Q."/>
            <person name="Zhou H."/>
            <person name="Devos K.M."/>
            <person name="Bennetzen J.L."/>
            <person name="Unver T."/>
            <person name="Budak H."/>
            <person name="Gulick P.J."/>
            <person name="Galiba G."/>
            <person name="Kalapos B."/>
            <person name="Nelson D.R."/>
            <person name="Li P."/>
            <person name="You F.M."/>
            <person name="Luo M.C."/>
            <person name="Dvorak J."/>
        </authorList>
    </citation>
    <scope>NUCLEOTIDE SEQUENCE [LARGE SCALE GENOMIC DNA]</scope>
    <source>
        <strain evidence="2">cv. AL8/78</strain>
    </source>
</reference>
<evidence type="ECO:0000256" key="1">
    <source>
        <dbReference type="SAM" id="MobiDB-lite"/>
    </source>
</evidence>
<dbReference type="Proteomes" id="UP000015105">
    <property type="component" value="Chromosome 7D"/>
</dbReference>
<sequence>RPLLLQPRALSHRCTAAAPTLSPSQAAQAAPRSATAVLYNHAHPAADEGGVRGGAAGPFLRLRGPWRLRAIPPPLPRRPRRLGRRRIRHRPEERHLRRTWVSPSSTVGGPLLAGGDRPHPSRRKRGGGQQPTSRIPM</sequence>
<evidence type="ECO:0000313" key="2">
    <source>
        <dbReference type="EnsemblPlants" id="AET7Gv20694000.3"/>
    </source>
</evidence>
<proteinExistence type="predicted"/>
<feature type="compositionally biased region" description="Basic residues" evidence="1">
    <location>
        <begin position="77"/>
        <end position="89"/>
    </location>
</feature>
<name>A0A453RTD0_AEGTS</name>
<reference evidence="2" key="3">
    <citation type="journal article" date="2017" name="Nature">
        <title>Genome sequence of the progenitor of the wheat D genome Aegilops tauschii.</title>
        <authorList>
            <person name="Luo M.C."/>
            <person name="Gu Y.Q."/>
            <person name="Puiu D."/>
            <person name="Wang H."/>
            <person name="Twardziok S.O."/>
            <person name="Deal K.R."/>
            <person name="Huo N."/>
            <person name="Zhu T."/>
            <person name="Wang L."/>
            <person name="Wang Y."/>
            <person name="McGuire P.E."/>
            <person name="Liu S."/>
            <person name="Long H."/>
            <person name="Ramasamy R.K."/>
            <person name="Rodriguez J.C."/>
            <person name="Van S.L."/>
            <person name="Yuan L."/>
            <person name="Wang Z."/>
            <person name="Xia Z."/>
            <person name="Xiao L."/>
            <person name="Anderson O.D."/>
            <person name="Ouyang S."/>
            <person name="Liang Y."/>
            <person name="Zimin A.V."/>
            <person name="Pertea G."/>
            <person name="Qi P."/>
            <person name="Bennetzen J.L."/>
            <person name="Dai X."/>
            <person name="Dawson M.W."/>
            <person name="Muller H.G."/>
            <person name="Kugler K."/>
            <person name="Rivarola-Duarte L."/>
            <person name="Spannagl M."/>
            <person name="Mayer K.F.X."/>
            <person name="Lu F.H."/>
            <person name="Bevan M.W."/>
            <person name="Leroy P."/>
            <person name="Li P."/>
            <person name="You F.M."/>
            <person name="Sun Q."/>
            <person name="Liu Z."/>
            <person name="Lyons E."/>
            <person name="Wicker T."/>
            <person name="Salzberg S.L."/>
            <person name="Devos K.M."/>
            <person name="Dvorak J."/>
        </authorList>
    </citation>
    <scope>NUCLEOTIDE SEQUENCE [LARGE SCALE GENOMIC DNA]</scope>
    <source>
        <strain evidence="2">cv. AL8/78</strain>
    </source>
</reference>
<reference evidence="2" key="4">
    <citation type="submission" date="2019-03" db="UniProtKB">
        <authorList>
            <consortium name="EnsemblPlants"/>
        </authorList>
    </citation>
    <scope>IDENTIFICATION</scope>
</reference>
<accession>A0A453RTD0</accession>
<dbReference type="AlphaFoldDB" id="A0A453RTD0"/>
<evidence type="ECO:0000313" key="3">
    <source>
        <dbReference type="Proteomes" id="UP000015105"/>
    </source>
</evidence>
<reference evidence="3" key="1">
    <citation type="journal article" date="2014" name="Science">
        <title>Ancient hybridizations among the ancestral genomes of bread wheat.</title>
        <authorList>
            <consortium name="International Wheat Genome Sequencing Consortium,"/>
            <person name="Marcussen T."/>
            <person name="Sandve S.R."/>
            <person name="Heier L."/>
            <person name="Spannagl M."/>
            <person name="Pfeifer M."/>
            <person name="Jakobsen K.S."/>
            <person name="Wulff B.B."/>
            <person name="Steuernagel B."/>
            <person name="Mayer K.F."/>
            <person name="Olsen O.A."/>
        </authorList>
    </citation>
    <scope>NUCLEOTIDE SEQUENCE [LARGE SCALE GENOMIC DNA]</scope>
    <source>
        <strain evidence="3">cv. AL8/78</strain>
    </source>
</reference>
<dbReference type="EnsemblPlants" id="AET7Gv20694000.3">
    <property type="protein sequence ID" value="AET7Gv20694000.3"/>
    <property type="gene ID" value="AET7Gv20694000"/>
</dbReference>
<feature type="region of interest" description="Disordered" evidence="1">
    <location>
        <begin position="68"/>
        <end position="137"/>
    </location>
</feature>
<dbReference type="Gramene" id="AET7Gv20694000.3">
    <property type="protein sequence ID" value="AET7Gv20694000.3"/>
    <property type="gene ID" value="AET7Gv20694000"/>
</dbReference>
<protein>
    <submittedName>
        <fullName evidence="2">Uncharacterized protein</fullName>
    </submittedName>
</protein>